<dbReference type="PANTHER" id="PTHR42751:SF1">
    <property type="entry name" value="CATION_PROTON ANTIPORTER YBAL-RELATED"/>
    <property type="match status" value="1"/>
</dbReference>
<dbReference type="Gene3D" id="3.40.50.720">
    <property type="entry name" value="NAD(P)-binding Rossmann-like Domain"/>
    <property type="match status" value="1"/>
</dbReference>
<feature type="transmembrane region" description="Helical" evidence="7">
    <location>
        <begin position="74"/>
        <end position="101"/>
    </location>
</feature>
<evidence type="ECO:0000259" key="9">
    <source>
        <dbReference type="Pfam" id="PF02254"/>
    </source>
</evidence>
<keyword evidence="11" id="KW-1185">Reference proteome</keyword>
<dbReference type="Pfam" id="PF02254">
    <property type="entry name" value="TrkA_N"/>
    <property type="match status" value="1"/>
</dbReference>
<dbReference type="GO" id="GO:0015297">
    <property type="term" value="F:antiporter activity"/>
    <property type="evidence" value="ECO:0007669"/>
    <property type="project" value="InterPro"/>
</dbReference>
<evidence type="ECO:0000256" key="1">
    <source>
        <dbReference type="ARBA" id="ARBA00004141"/>
    </source>
</evidence>
<organism evidence="10 11">
    <name type="scientific">Algisphaera agarilytica</name>
    <dbReference type="NCBI Taxonomy" id="1385975"/>
    <lineage>
        <taxon>Bacteria</taxon>
        <taxon>Pseudomonadati</taxon>
        <taxon>Planctomycetota</taxon>
        <taxon>Phycisphaerae</taxon>
        <taxon>Phycisphaerales</taxon>
        <taxon>Phycisphaeraceae</taxon>
        <taxon>Algisphaera</taxon>
    </lineage>
</organism>
<evidence type="ECO:0000256" key="3">
    <source>
        <dbReference type="ARBA" id="ARBA00022448"/>
    </source>
</evidence>
<feature type="transmembrane region" description="Helical" evidence="7">
    <location>
        <begin position="107"/>
        <end position="131"/>
    </location>
</feature>
<evidence type="ECO:0000256" key="5">
    <source>
        <dbReference type="ARBA" id="ARBA00022989"/>
    </source>
</evidence>
<evidence type="ECO:0000259" key="8">
    <source>
        <dbReference type="Pfam" id="PF00999"/>
    </source>
</evidence>
<dbReference type="Proteomes" id="UP000541810">
    <property type="component" value="Unassembled WGS sequence"/>
</dbReference>
<dbReference type="GO" id="GO:0016020">
    <property type="term" value="C:membrane"/>
    <property type="evidence" value="ECO:0007669"/>
    <property type="project" value="UniProtKB-SubCell"/>
</dbReference>
<dbReference type="AlphaFoldDB" id="A0A7X0HBF8"/>
<keyword evidence="3" id="KW-0813">Transport</keyword>
<comment type="caution">
    <text evidence="10">The sequence shown here is derived from an EMBL/GenBank/DDBJ whole genome shotgun (WGS) entry which is preliminary data.</text>
</comment>
<keyword evidence="5 7" id="KW-1133">Transmembrane helix</keyword>
<dbReference type="PANTHER" id="PTHR42751">
    <property type="entry name" value="SODIUM/HYDROGEN EXCHANGER FAMILY/TRKA DOMAIN PROTEIN"/>
    <property type="match status" value="1"/>
</dbReference>
<dbReference type="RefSeq" id="WP_184678812.1">
    <property type="nucleotide sequence ID" value="NZ_JACHGY010000001.1"/>
</dbReference>
<keyword evidence="6 7" id="KW-0472">Membrane</keyword>
<dbReference type="GO" id="GO:1902600">
    <property type="term" value="P:proton transmembrane transport"/>
    <property type="evidence" value="ECO:0007669"/>
    <property type="project" value="InterPro"/>
</dbReference>
<sequence length="527" mass="56541">MDPLWVVIAFLVGLAIKQFGLPPMVGFLGAGFVLSAMGVEQSDALDYMADLGVNLLLFSIGLKLDLRSLAKPEVWGVASIHMLVTTLGVGGGVFALSMIGLGMFAELSLATSLLIAFAFSFSSTVFAVKVLEQKSEMKSRHGSEAIGVLIVQDIFAIVFLTVSLGKVPSVWAFGLLLLPLIRPLLGQLMDRVGHGELLILAGLVLVYCFTTVFGLVQLKPDLGALIAGLLLGSHPKASELAKSLLSLKDLLLVAFFLSIGLNGLPGIEQLLIAVGLVALVPLKVIGFFWLMTRFRLRARTAMLSSLALANASEFGLIVGDLGVSKGWISSEWLVVLAITVSLSFILAAPFNAHAHGLFGRFVKYLMHFESHTRLPDDQHIEFDKPPRAIVIALGRTGTAAYDALREHFGDDVVGLDADPTSAERHREAGRTVIVGDATDPDFYERLNTTCGCELIVIGLQSKSEAGTITRLLRASGFTGHIVAMARFRDEIEQLREAGVDTPCYLHDEMGIGLASSALECLEQDKAA</sequence>
<feature type="transmembrane region" description="Helical" evidence="7">
    <location>
        <begin position="197"/>
        <end position="216"/>
    </location>
</feature>
<accession>A0A7X0HBF8</accession>
<protein>
    <submittedName>
        <fullName evidence="10">Putative Kef-type K+ transport protein</fullName>
    </submittedName>
</protein>
<name>A0A7X0HBF8_9BACT</name>
<gene>
    <name evidence="10" type="ORF">HNQ40_003140</name>
</gene>
<dbReference type="Pfam" id="PF00999">
    <property type="entry name" value="Na_H_Exchanger"/>
    <property type="match status" value="1"/>
</dbReference>
<dbReference type="EMBL" id="JACHGY010000001">
    <property type="protein sequence ID" value="MBB6431334.1"/>
    <property type="molecule type" value="Genomic_DNA"/>
</dbReference>
<evidence type="ECO:0000256" key="6">
    <source>
        <dbReference type="ARBA" id="ARBA00023136"/>
    </source>
</evidence>
<evidence type="ECO:0000256" key="4">
    <source>
        <dbReference type="ARBA" id="ARBA00022692"/>
    </source>
</evidence>
<evidence type="ECO:0000256" key="7">
    <source>
        <dbReference type="SAM" id="Phobius"/>
    </source>
</evidence>
<comment type="similarity">
    <text evidence="2">Belongs to the monovalent cation:proton antiporter 2 (CPA2) transporter (TC 2.A.37) family.</text>
</comment>
<dbReference type="InterPro" id="IPR003148">
    <property type="entry name" value="RCK_N"/>
</dbReference>
<dbReference type="GO" id="GO:0006813">
    <property type="term" value="P:potassium ion transport"/>
    <property type="evidence" value="ECO:0007669"/>
    <property type="project" value="InterPro"/>
</dbReference>
<feature type="transmembrane region" description="Helical" evidence="7">
    <location>
        <begin position="331"/>
        <end position="350"/>
    </location>
</feature>
<dbReference type="Gene3D" id="1.20.1530.20">
    <property type="match status" value="1"/>
</dbReference>
<dbReference type="InterPro" id="IPR038770">
    <property type="entry name" value="Na+/solute_symporter_sf"/>
</dbReference>
<feature type="domain" description="Cation/H+ exchanger transmembrane" evidence="8">
    <location>
        <begin position="6"/>
        <end position="347"/>
    </location>
</feature>
<dbReference type="SUPFAM" id="SSF51735">
    <property type="entry name" value="NAD(P)-binding Rossmann-fold domains"/>
    <property type="match status" value="1"/>
</dbReference>
<feature type="transmembrane region" description="Helical" evidence="7">
    <location>
        <begin position="168"/>
        <end position="185"/>
    </location>
</feature>
<feature type="transmembrane region" description="Helical" evidence="7">
    <location>
        <begin position="44"/>
        <end position="62"/>
    </location>
</feature>
<proteinExistence type="inferred from homology"/>
<evidence type="ECO:0000256" key="2">
    <source>
        <dbReference type="ARBA" id="ARBA00005551"/>
    </source>
</evidence>
<reference evidence="10 11" key="1">
    <citation type="submission" date="2020-08" db="EMBL/GenBank/DDBJ databases">
        <title>Genomic Encyclopedia of Type Strains, Phase IV (KMG-IV): sequencing the most valuable type-strain genomes for metagenomic binning, comparative biology and taxonomic classification.</title>
        <authorList>
            <person name="Goeker M."/>
        </authorList>
    </citation>
    <scope>NUCLEOTIDE SEQUENCE [LARGE SCALE GENOMIC DNA]</scope>
    <source>
        <strain evidence="10 11">DSM 103725</strain>
    </source>
</reference>
<keyword evidence="4 7" id="KW-0812">Transmembrane</keyword>
<feature type="transmembrane region" description="Helical" evidence="7">
    <location>
        <begin position="143"/>
        <end position="162"/>
    </location>
</feature>
<comment type="subcellular location">
    <subcellularLocation>
        <location evidence="1">Membrane</location>
        <topology evidence="1">Multi-pass membrane protein</topology>
    </subcellularLocation>
</comment>
<evidence type="ECO:0000313" key="11">
    <source>
        <dbReference type="Proteomes" id="UP000541810"/>
    </source>
</evidence>
<dbReference type="InterPro" id="IPR006153">
    <property type="entry name" value="Cation/H_exchanger_TM"/>
</dbReference>
<evidence type="ECO:0000313" key="10">
    <source>
        <dbReference type="EMBL" id="MBB6431334.1"/>
    </source>
</evidence>
<feature type="transmembrane region" description="Helical" evidence="7">
    <location>
        <begin position="270"/>
        <end position="290"/>
    </location>
</feature>
<dbReference type="InterPro" id="IPR036291">
    <property type="entry name" value="NAD(P)-bd_dom_sf"/>
</dbReference>
<feature type="domain" description="RCK N-terminal" evidence="9">
    <location>
        <begin position="389"/>
        <end position="501"/>
    </location>
</feature>